<dbReference type="NCBIfam" id="NF003356">
    <property type="entry name" value="PRK04405.1"/>
    <property type="match status" value="1"/>
</dbReference>
<evidence type="ECO:0000256" key="11">
    <source>
        <dbReference type="HAMAP-Rule" id="MF_01145"/>
    </source>
</evidence>
<comment type="similarity">
    <text evidence="3 11">Belongs to the PrsA family.</text>
</comment>
<dbReference type="EMBL" id="CP014873">
    <property type="protein sequence ID" value="ANK62697.1"/>
    <property type="molecule type" value="Genomic_DNA"/>
</dbReference>
<dbReference type="PANTHER" id="PTHR47245:SF1">
    <property type="entry name" value="FOLDASE PROTEIN PRSA"/>
    <property type="match status" value="1"/>
</dbReference>
<evidence type="ECO:0000256" key="3">
    <source>
        <dbReference type="ARBA" id="ARBA00006071"/>
    </source>
</evidence>
<gene>
    <name evidence="11" type="primary">prsA</name>
    <name evidence="12" type="ORF">AYR53_08005</name>
</gene>
<dbReference type="KEGG" id="lbt:AYR52_02885"/>
<dbReference type="InterPro" id="IPR050245">
    <property type="entry name" value="PrsA_foldase"/>
</dbReference>
<evidence type="ECO:0000256" key="4">
    <source>
        <dbReference type="ARBA" id="ARBA00022475"/>
    </source>
</evidence>
<reference evidence="12 13" key="1">
    <citation type="submission" date="2016-03" db="EMBL/GenBank/DDBJ databases">
        <title>Pediococcus and Lactobacillus from brewery environment - whole genome sequencing and assembly.</title>
        <authorList>
            <person name="Behr J."/>
            <person name="Geissler A.J."/>
            <person name="Vogel R.F."/>
        </authorList>
    </citation>
    <scope>NUCLEOTIDE SEQUENCE [LARGE SCALE GENOMIC DNA]</scope>
    <source>
        <strain evidence="12 13">TMW 1.1989</strain>
    </source>
</reference>
<dbReference type="AlphaFoldDB" id="A0A192H381"/>
<evidence type="ECO:0000256" key="6">
    <source>
        <dbReference type="ARBA" id="ARBA00023110"/>
    </source>
</evidence>
<dbReference type="SUPFAM" id="SSF54534">
    <property type="entry name" value="FKBP-like"/>
    <property type="match status" value="1"/>
</dbReference>
<keyword evidence="6 11" id="KW-0697">Rotamase</keyword>
<accession>A0A192H381</accession>
<evidence type="ECO:0000256" key="7">
    <source>
        <dbReference type="ARBA" id="ARBA00023136"/>
    </source>
</evidence>
<evidence type="ECO:0000256" key="10">
    <source>
        <dbReference type="ARBA" id="ARBA00023288"/>
    </source>
</evidence>
<dbReference type="Proteomes" id="UP000078582">
    <property type="component" value="Chromosome"/>
</dbReference>
<dbReference type="PROSITE" id="PS51257">
    <property type="entry name" value="PROKAR_LIPOPROTEIN"/>
    <property type="match status" value="1"/>
</dbReference>
<dbReference type="GO" id="GO:0006457">
    <property type="term" value="P:protein folding"/>
    <property type="evidence" value="ECO:0007669"/>
    <property type="project" value="UniProtKB-UniRule"/>
</dbReference>
<sequence length="302" mass="33739">MRKKWLLSIMGIFLAFTLAGCGSKTVATTSGGNISQQDYYNEMKKSSSGKQTLQQMILDKVMEKQYGSKVSKDKVDKQYNSYKKQYGSSFSSVLSQNDMTKASFKKNLRSNLLLEEAVKDNVKITNADLKKQWKTYQPKVTVQHILVAKKSTATDVINELNKDNSEKNFKALAKKYSTDTDTKNDAGKLPAFDSTDTSLDSSFKTAAFKLKTNEYTKTPVKSQYGYHVIRMINHPAKGTMKEHEATLKAQIYSKDMSNNTVLKNVISKVLKKGNVQIKDNDLKDVLSGYVGKSSTTTSSTSN</sequence>
<comment type="subcellular location">
    <subcellularLocation>
        <location evidence="2 11">Cell membrane</location>
        <topology evidence="2 11">Lipid-anchor</topology>
    </subcellularLocation>
</comment>
<evidence type="ECO:0000313" key="12">
    <source>
        <dbReference type="EMBL" id="ANK62697.1"/>
    </source>
</evidence>
<dbReference type="RefSeq" id="WP_068223597.1">
    <property type="nucleotide sequence ID" value="NZ_CP014623.1"/>
</dbReference>
<dbReference type="Pfam" id="PF00639">
    <property type="entry name" value="Rotamase"/>
    <property type="match status" value="1"/>
</dbReference>
<keyword evidence="8 11" id="KW-0564">Palmitate</keyword>
<evidence type="ECO:0000256" key="8">
    <source>
        <dbReference type="ARBA" id="ARBA00023139"/>
    </source>
</evidence>
<comment type="catalytic activity">
    <reaction evidence="1 11">
        <text>[protein]-peptidylproline (omega=180) = [protein]-peptidylproline (omega=0)</text>
        <dbReference type="Rhea" id="RHEA:16237"/>
        <dbReference type="Rhea" id="RHEA-COMP:10747"/>
        <dbReference type="Rhea" id="RHEA-COMP:10748"/>
        <dbReference type="ChEBI" id="CHEBI:83833"/>
        <dbReference type="ChEBI" id="CHEBI:83834"/>
        <dbReference type="EC" id="5.2.1.8"/>
    </reaction>
</comment>
<dbReference type="GeneID" id="42982197"/>
<evidence type="ECO:0000256" key="5">
    <source>
        <dbReference type="ARBA" id="ARBA00022729"/>
    </source>
</evidence>
<dbReference type="STRING" id="375175.AYR53_08005"/>
<dbReference type="PANTHER" id="PTHR47245">
    <property type="entry name" value="PEPTIDYLPROLYL ISOMERASE"/>
    <property type="match status" value="1"/>
</dbReference>
<keyword evidence="5 11" id="KW-0732">Signal</keyword>
<dbReference type="InterPro" id="IPR027304">
    <property type="entry name" value="Trigger_fact/SurA_dom_sf"/>
</dbReference>
<evidence type="ECO:0000256" key="2">
    <source>
        <dbReference type="ARBA" id="ARBA00004193"/>
    </source>
</evidence>
<keyword evidence="4 11" id="KW-1003">Cell membrane</keyword>
<dbReference type="Gene3D" id="1.10.4030.10">
    <property type="entry name" value="Porin chaperone SurA, peptide-binding domain"/>
    <property type="match status" value="1"/>
</dbReference>
<organism evidence="12 13">
    <name type="scientific">Loigolactobacillus backii</name>
    <dbReference type="NCBI Taxonomy" id="375175"/>
    <lineage>
        <taxon>Bacteria</taxon>
        <taxon>Bacillati</taxon>
        <taxon>Bacillota</taxon>
        <taxon>Bacilli</taxon>
        <taxon>Lactobacillales</taxon>
        <taxon>Lactobacillaceae</taxon>
        <taxon>Loigolactobacillus</taxon>
    </lineage>
</organism>
<dbReference type="PROSITE" id="PS50198">
    <property type="entry name" value="PPIC_PPIASE_2"/>
    <property type="match status" value="1"/>
</dbReference>
<protein>
    <recommendedName>
        <fullName evidence="11">Foldase protein PrsA</fullName>
        <ecNumber evidence="11">5.2.1.8</ecNumber>
    </recommendedName>
</protein>
<dbReference type="InterPro" id="IPR000297">
    <property type="entry name" value="PPIase_PpiC"/>
</dbReference>
<evidence type="ECO:0000256" key="9">
    <source>
        <dbReference type="ARBA" id="ARBA00023235"/>
    </source>
</evidence>
<keyword evidence="13" id="KW-1185">Reference proteome</keyword>
<keyword evidence="7 11" id="KW-0472">Membrane</keyword>
<keyword evidence="10 11" id="KW-0449">Lipoprotein</keyword>
<evidence type="ECO:0000256" key="1">
    <source>
        <dbReference type="ARBA" id="ARBA00000971"/>
    </source>
</evidence>
<dbReference type="InterPro" id="IPR046357">
    <property type="entry name" value="PPIase_dom_sf"/>
</dbReference>
<dbReference type="InterPro" id="IPR023059">
    <property type="entry name" value="Foldase_PrsA"/>
</dbReference>
<proteinExistence type="inferred from homology"/>
<dbReference type="GO" id="GO:0003755">
    <property type="term" value="F:peptidyl-prolyl cis-trans isomerase activity"/>
    <property type="evidence" value="ECO:0007669"/>
    <property type="project" value="UniProtKB-UniRule"/>
</dbReference>
<dbReference type="Gene3D" id="3.10.50.40">
    <property type="match status" value="1"/>
</dbReference>
<comment type="function">
    <text evidence="11">Plays a major role in protein secretion by helping the post-translocational extracellular folding of several secreted proteins.</text>
</comment>
<dbReference type="OrthoDB" id="14196at2"/>
<dbReference type="EC" id="5.2.1.8" evidence="11"/>
<dbReference type="SUPFAM" id="SSF109998">
    <property type="entry name" value="Triger factor/SurA peptide-binding domain-like"/>
    <property type="match status" value="1"/>
</dbReference>
<dbReference type="HAMAP" id="MF_01145">
    <property type="entry name" value="Foldase_PrsA"/>
    <property type="match status" value="1"/>
</dbReference>
<dbReference type="GO" id="GO:0005886">
    <property type="term" value="C:plasma membrane"/>
    <property type="evidence" value="ECO:0007669"/>
    <property type="project" value="UniProtKB-SubCell"/>
</dbReference>
<keyword evidence="9 11" id="KW-0413">Isomerase</keyword>
<name>A0A192H381_9LACO</name>
<evidence type="ECO:0000313" key="13">
    <source>
        <dbReference type="Proteomes" id="UP000078582"/>
    </source>
</evidence>